<keyword evidence="4 7" id="KW-0479">Metal-binding</keyword>
<feature type="binding site" evidence="7">
    <location>
        <position position="94"/>
    </location>
    <ligand>
        <name>Ni(2+)</name>
        <dbReference type="ChEBI" id="CHEBI:49786"/>
    </ligand>
</feature>
<reference evidence="8" key="2">
    <citation type="submission" date="2021-04" db="EMBL/GenBank/DDBJ databases">
        <authorList>
            <person name="Gilroy R."/>
        </authorList>
    </citation>
    <scope>NUCLEOTIDE SEQUENCE</scope>
    <source>
        <strain evidence="8">ChiSxjej5B17-1746</strain>
    </source>
</reference>
<evidence type="ECO:0000256" key="5">
    <source>
        <dbReference type="ARBA" id="ARBA00022750"/>
    </source>
</evidence>
<dbReference type="PANTHER" id="PTHR30302">
    <property type="entry name" value="HYDROGENASE 1 MATURATION PROTEASE"/>
    <property type="match status" value="1"/>
</dbReference>
<keyword evidence="5" id="KW-0064">Aspartyl protease</keyword>
<sequence length="157" mass="17001">MAERALVLGVGNILFSDEGIGVRTVERLQRYAALPDNVVLMDGGTLGIRLMDAIMDCDVLVVVDAVLGGGEPGTIYRLEGEGLRQSMSFRDSMHQTDLLDTLIYCELAGHRPEAVVIGMEPADYRTMDTALTPVCAARLPQLAEKVLEELRARGVLG</sequence>
<dbReference type="PRINTS" id="PR00446">
    <property type="entry name" value="HYDRGNUPTAKE"/>
</dbReference>
<evidence type="ECO:0000256" key="7">
    <source>
        <dbReference type="PIRSR" id="PIRSR604419-1"/>
    </source>
</evidence>
<dbReference type="PANTHER" id="PTHR30302:SF1">
    <property type="entry name" value="HYDROGENASE 2 MATURATION PROTEASE"/>
    <property type="match status" value="1"/>
</dbReference>
<keyword evidence="2 7" id="KW-0533">Nickel</keyword>
<comment type="similarity">
    <text evidence="1">Belongs to the peptidase A31 family.</text>
</comment>
<protein>
    <submittedName>
        <fullName evidence="8">HyaD/HybD family hydrogenase maturation endopeptidase</fullName>
    </submittedName>
</protein>
<dbReference type="GO" id="GO:0004190">
    <property type="term" value="F:aspartic-type endopeptidase activity"/>
    <property type="evidence" value="ECO:0007669"/>
    <property type="project" value="UniProtKB-KW"/>
</dbReference>
<name>A0A9D1U9M7_9BACT</name>
<dbReference type="InterPro" id="IPR023430">
    <property type="entry name" value="Pept_HybD-like_dom_sf"/>
</dbReference>
<comment type="caution">
    <text evidence="8">The sequence shown here is derived from an EMBL/GenBank/DDBJ whole genome shotgun (WGS) entry which is preliminary data.</text>
</comment>
<keyword evidence="6" id="KW-0378">Hydrolase</keyword>
<dbReference type="SUPFAM" id="SSF53163">
    <property type="entry name" value="HybD-like"/>
    <property type="match status" value="1"/>
</dbReference>
<keyword evidence="3" id="KW-0645">Protease</keyword>
<dbReference type="GO" id="GO:0016485">
    <property type="term" value="P:protein processing"/>
    <property type="evidence" value="ECO:0007669"/>
    <property type="project" value="InterPro"/>
</dbReference>
<dbReference type="GO" id="GO:0046872">
    <property type="term" value="F:metal ion binding"/>
    <property type="evidence" value="ECO:0007669"/>
    <property type="project" value="UniProtKB-KW"/>
</dbReference>
<dbReference type="InterPro" id="IPR004419">
    <property type="entry name" value="Pept_A31_hyd_express"/>
</dbReference>
<dbReference type="GO" id="GO:0008047">
    <property type="term" value="F:enzyme activator activity"/>
    <property type="evidence" value="ECO:0007669"/>
    <property type="project" value="InterPro"/>
</dbReference>
<evidence type="ECO:0000313" key="9">
    <source>
        <dbReference type="Proteomes" id="UP000824264"/>
    </source>
</evidence>
<feature type="binding site" evidence="7">
    <location>
        <position position="64"/>
    </location>
    <ligand>
        <name>Ni(2+)</name>
        <dbReference type="ChEBI" id="CHEBI:49786"/>
    </ligand>
</feature>
<proteinExistence type="inferred from homology"/>
<dbReference type="NCBIfam" id="TIGR00072">
    <property type="entry name" value="hydrog_prot"/>
    <property type="match status" value="1"/>
</dbReference>
<dbReference type="InterPro" id="IPR000671">
    <property type="entry name" value="Peptidase_A31"/>
</dbReference>
<dbReference type="Proteomes" id="UP000824264">
    <property type="component" value="Unassembled WGS sequence"/>
</dbReference>
<gene>
    <name evidence="8" type="ORF">H9874_09040</name>
</gene>
<dbReference type="CDD" id="cd06062">
    <property type="entry name" value="H2MP_MemB-H2up"/>
    <property type="match status" value="1"/>
</dbReference>
<accession>A0A9D1U9M7</accession>
<organism evidence="8 9">
    <name type="scientific">Candidatus Bilophila faecipullorum</name>
    <dbReference type="NCBI Taxonomy" id="2838482"/>
    <lineage>
        <taxon>Bacteria</taxon>
        <taxon>Pseudomonadati</taxon>
        <taxon>Thermodesulfobacteriota</taxon>
        <taxon>Desulfovibrionia</taxon>
        <taxon>Desulfovibrionales</taxon>
        <taxon>Desulfovibrionaceae</taxon>
        <taxon>Bilophila</taxon>
    </lineage>
</organism>
<feature type="binding site" evidence="7">
    <location>
        <position position="18"/>
    </location>
    <ligand>
        <name>Ni(2+)</name>
        <dbReference type="ChEBI" id="CHEBI:49786"/>
    </ligand>
</feature>
<dbReference type="Gene3D" id="3.40.50.1450">
    <property type="entry name" value="HybD-like"/>
    <property type="match status" value="1"/>
</dbReference>
<dbReference type="AlphaFoldDB" id="A0A9D1U9M7"/>
<evidence type="ECO:0000256" key="4">
    <source>
        <dbReference type="ARBA" id="ARBA00022723"/>
    </source>
</evidence>
<dbReference type="NCBIfam" id="TIGR00140">
    <property type="entry name" value="hupD"/>
    <property type="match status" value="1"/>
</dbReference>
<evidence type="ECO:0000256" key="6">
    <source>
        <dbReference type="ARBA" id="ARBA00022801"/>
    </source>
</evidence>
<dbReference type="EMBL" id="DXGI01000342">
    <property type="protein sequence ID" value="HIW79273.1"/>
    <property type="molecule type" value="Genomic_DNA"/>
</dbReference>
<evidence type="ECO:0000256" key="2">
    <source>
        <dbReference type="ARBA" id="ARBA00022596"/>
    </source>
</evidence>
<dbReference type="Pfam" id="PF01750">
    <property type="entry name" value="HycI"/>
    <property type="match status" value="1"/>
</dbReference>
<evidence type="ECO:0000256" key="1">
    <source>
        <dbReference type="ARBA" id="ARBA00006814"/>
    </source>
</evidence>
<reference evidence="8" key="1">
    <citation type="journal article" date="2021" name="PeerJ">
        <title>Extensive microbial diversity within the chicken gut microbiome revealed by metagenomics and culture.</title>
        <authorList>
            <person name="Gilroy R."/>
            <person name="Ravi A."/>
            <person name="Getino M."/>
            <person name="Pursley I."/>
            <person name="Horton D.L."/>
            <person name="Alikhan N.F."/>
            <person name="Baker D."/>
            <person name="Gharbi K."/>
            <person name="Hall N."/>
            <person name="Watson M."/>
            <person name="Adriaenssens E.M."/>
            <person name="Foster-Nyarko E."/>
            <person name="Jarju S."/>
            <person name="Secka A."/>
            <person name="Antonio M."/>
            <person name="Oren A."/>
            <person name="Chaudhuri R.R."/>
            <person name="La Ragione R."/>
            <person name="Hildebrand F."/>
            <person name="Pallen M.J."/>
        </authorList>
    </citation>
    <scope>NUCLEOTIDE SEQUENCE</scope>
    <source>
        <strain evidence="8">ChiSxjej5B17-1746</strain>
    </source>
</reference>
<evidence type="ECO:0000256" key="3">
    <source>
        <dbReference type="ARBA" id="ARBA00022670"/>
    </source>
</evidence>
<evidence type="ECO:0000313" key="8">
    <source>
        <dbReference type="EMBL" id="HIW79273.1"/>
    </source>
</evidence>